<sequence>MDKNALTPHYTWGIYDSSKLQEYELCPRMFFWEYILGWRIAGANQHLIFGEAWHRAMEHILLNGYNVDAVLQGAKIGEEYYRRFIPASRDADYIPKTPGNLAIALAQYIRNYAYDTFQVLHTEISGAVEVGDDRLLYFRMDSIMQDPIYQGLITSLEHKTGSRKGCFEPYTVSIQNGTYTYALRCTYDPKDIYGMVVNGTIFYKSQDAVFQRLPSPMNEIDMKEWFWTVNHIIDRLEWDMAELNESSDMEDIMPCFSKRTGSCHKWGQCKYYDFCHNWANPLQHLEYIPDGYMIEWWDPSKREAKVHFKDGKMVAVEPTEEPPEVPDNVRIEDNIEVEATKAPNAMADVDMLNRLMNKTK</sequence>
<protein>
    <recommendedName>
        <fullName evidence="1">PD-(D/E)XK endonuclease-like domain-containing protein</fullName>
    </recommendedName>
</protein>
<dbReference type="Pfam" id="PF12705">
    <property type="entry name" value="PDDEXK_1"/>
    <property type="match status" value="1"/>
</dbReference>
<dbReference type="EMBL" id="LAZR01014175">
    <property type="protein sequence ID" value="KKM18650.1"/>
    <property type="molecule type" value="Genomic_DNA"/>
</dbReference>
<dbReference type="AlphaFoldDB" id="A0A0F9KTF2"/>
<dbReference type="Gene3D" id="3.90.320.10">
    <property type="match status" value="1"/>
</dbReference>
<evidence type="ECO:0000313" key="2">
    <source>
        <dbReference type="EMBL" id="KKM18650.1"/>
    </source>
</evidence>
<organism evidence="2">
    <name type="scientific">marine sediment metagenome</name>
    <dbReference type="NCBI Taxonomy" id="412755"/>
    <lineage>
        <taxon>unclassified sequences</taxon>
        <taxon>metagenomes</taxon>
        <taxon>ecological metagenomes</taxon>
    </lineage>
</organism>
<gene>
    <name evidence="2" type="ORF">LCGC14_1663570</name>
</gene>
<name>A0A0F9KTF2_9ZZZZ</name>
<comment type="caution">
    <text evidence="2">The sequence shown here is derived from an EMBL/GenBank/DDBJ whole genome shotgun (WGS) entry which is preliminary data.</text>
</comment>
<accession>A0A0F9KTF2</accession>
<dbReference type="InterPro" id="IPR011604">
    <property type="entry name" value="PDDEXK-like_dom_sf"/>
</dbReference>
<feature type="domain" description="PD-(D/E)XK endonuclease-like" evidence="1">
    <location>
        <begin position="18"/>
        <end position="275"/>
    </location>
</feature>
<proteinExistence type="predicted"/>
<reference evidence="2" key="1">
    <citation type="journal article" date="2015" name="Nature">
        <title>Complex archaea that bridge the gap between prokaryotes and eukaryotes.</title>
        <authorList>
            <person name="Spang A."/>
            <person name="Saw J.H."/>
            <person name="Jorgensen S.L."/>
            <person name="Zaremba-Niedzwiedzka K."/>
            <person name="Martijn J."/>
            <person name="Lind A.E."/>
            <person name="van Eijk R."/>
            <person name="Schleper C."/>
            <person name="Guy L."/>
            <person name="Ettema T.J."/>
        </authorList>
    </citation>
    <scope>NUCLEOTIDE SEQUENCE</scope>
</reference>
<dbReference type="InterPro" id="IPR038726">
    <property type="entry name" value="PDDEXK_AddAB-type"/>
</dbReference>
<evidence type="ECO:0000259" key="1">
    <source>
        <dbReference type="Pfam" id="PF12705"/>
    </source>
</evidence>